<dbReference type="InterPro" id="IPR020189">
    <property type="entry name" value="IF5A_C"/>
</dbReference>
<dbReference type="GO" id="GO:0003746">
    <property type="term" value="F:translation elongation factor activity"/>
    <property type="evidence" value="ECO:0007669"/>
    <property type="project" value="InterPro"/>
</dbReference>
<dbReference type="SUPFAM" id="SSF50104">
    <property type="entry name" value="Translation proteins SH3-like domain"/>
    <property type="match status" value="1"/>
</dbReference>
<dbReference type="SUPFAM" id="SSF50249">
    <property type="entry name" value="Nucleic acid-binding proteins"/>
    <property type="match status" value="1"/>
</dbReference>
<name>A0AAD7AAK6_9AGAR</name>
<dbReference type="InterPro" id="IPR014722">
    <property type="entry name" value="Rib_uL2_dom2"/>
</dbReference>
<dbReference type="PIRSF" id="PIRSF003025">
    <property type="entry name" value="eIF5A"/>
    <property type="match status" value="1"/>
</dbReference>
<comment type="caution">
    <text evidence="2">The sequence shown here is derived from an EMBL/GenBank/DDBJ whole genome shotgun (WGS) entry which is preliminary data.</text>
</comment>
<dbReference type="Proteomes" id="UP001218218">
    <property type="component" value="Unassembled WGS sequence"/>
</dbReference>
<dbReference type="PANTHER" id="PTHR11673">
    <property type="entry name" value="TRANSLATION INITIATION FACTOR 5A FAMILY MEMBER"/>
    <property type="match status" value="1"/>
</dbReference>
<dbReference type="GO" id="GO:0043022">
    <property type="term" value="F:ribosome binding"/>
    <property type="evidence" value="ECO:0007669"/>
    <property type="project" value="InterPro"/>
</dbReference>
<dbReference type="Gene3D" id="2.40.50.140">
    <property type="entry name" value="Nucleic acid-binding proteins"/>
    <property type="match status" value="1"/>
</dbReference>
<dbReference type="InterPro" id="IPR048670">
    <property type="entry name" value="IF5A-like_N"/>
</dbReference>
<evidence type="ECO:0000313" key="3">
    <source>
        <dbReference type="Proteomes" id="UP001218218"/>
    </source>
</evidence>
<keyword evidence="3" id="KW-1185">Reference proteome</keyword>
<gene>
    <name evidence="2" type="ORF">DFH08DRAFT_65021</name>
</gene>
<accession>A0AAD7AAK6</accession>
<dbReference type="InterPro" id="IPR012340">
    <property type="entry name" value="NA-bd_OB-fold"/>
</dbReference>
<sequence>MPSVQWGVDLEEVGTYAELETRARTADSAPTTFSVCAAALRKHHHVVLQGRPGRIVDLSHSRAGYSYKMHMVTVDIFTGLKMEHIMNVQHFIDAPVLTRSEYTLVNINALILNLLTDEGEPKDDVDVDKALCGRLAADLALGKDLRVKTVRAMGEEQVVSYKEAAAE</sequence>
<dbReference type="InterPro" id="IPR001884">
    <property type="entry name" value="IF5A-like"/>
</dbReference>
<protein>
    <recommendedName>
        <fullName evidence="1">Translation initiation factor 5A C-terminal domain-containing protein</fullName>
    </recommendedName>
</protein>
<dbReference type="Gene3D" id="2.30.30.30">
    <property type="match status" value="1"/>
</dbReference>
<evidence type="ECO:0000313" key="2">
    <source>
        <dbReference type="EMBL" id="KAJ7353422.1"/>
    </source>
</evidence>
<dbReference type="SMART" id="SM01376">
    <property type="entry name" value="eIF-5a"/>
    <property type="match status" value="1"/>
</dbReference>
<reference evidence="2" key="1">
    <citation type="submission" date="2023-03" db="EMBL/GenBank/DDBJ databases">
        <title>Massive genome expansion in bonnet fungi (Mycena s.s.) driven by repeated elements and novel gene families across ecological guilds.</title>
        <authorList>
            <consortium name="Lawrence Berkeley National Laboratory"/>
            <person name="Harder C.B."/>
            <person name="Miyauchi S."/>
            <person name="Viragh M."/>
            <person name="Kuo A."/>
            <person name="Thoen E."/>
            <person name="Andreopoulos B."/>
            <person name="Lu D."/>
            <person name="Skrede I."/>
            <person name="Drula E."/>
            <person name="Henrissat B."/>
            <person name="Morin E."/>
            <person name="Kohler A."/>
            <person name="Barry K."/>
            <person name="LaButti K."/>
            <person name="Morin E."/>
            <person name="Salamov A."/>
            <person name="Lipzen A."/>
            <person name="Mereny Z."/>
            <person name="Hegedus B."/>
            <person name="Baldrian P."/>
            <person name="Stursova M."/>
            <person name="Weitz H."/>
            <person name="Taylor A."/>
            <person name="Grigoriev I.V."/>
            <person name="Nagy L.G."/>
            <person name="Martin F."/>
            <person name="Kauserud H."/>
        </authorList>
    </citation>
    <scope>NUCLEOTIDE SEQUENCE</scope>
    <source>
        <strain evidence="2">CBHHK002</strain>
    </source>
</reference>
<proteinExistence type="predicted"/>
<dbReference type="GO" id="GO:0045901">
    <property type="term" value="P:positive regulation of translational elongation"/>
    <property type="evidence" value="ECO:0007669"/>
    <property type="project" value="InterPro"/>
</dbReference>
<dbReference type="EMBL" id="JARIHO010000011">
    <property type="protein sequence ID" value="KAJ7353422.1"/>
    <property type="molecule type" value="Genomic_DNA"/>
</dbReference>
<dbReference type="Pfam" id="PF21485">
    <property type="entry name" value="IF5A-like_N"/>
    <property type="match status" value="1"/>
</dbReference>
<dbReference type="GO" id="GO:0045905">
    <property type="term" value="P:positive regulation of translational termination"/>
    <property type="evidence" value="ECO:0007669"/>
    <property type="project" value="InterPro"/>
</dbReference>
<dbReference type="AlphaFoldDB" id="A0AAD7AAK6"/>
<dbReference type="Pfam" id="PF01287">
    <property type="entry name" value="eIF-5a"/>
    <property type="match status" value="1"/>
</dbReference>
<organism evidence="2 3">
    <name type="scientific">Mycena albidolilacea</name>
    <dbReference type="NCBI Taxonomy" id="1033008"/>
    <lineage>
        <taxon>Eukaryota</taxon>
        <taxon>Fungi</taxon>
        <taxon>Dikarya</taxon>
        <taxon>Basidiomycota</taxon>
        <taxon>Agaricomycotina</taxon>
        <taxon>Agaricomycetes</taxon>
        <taxon>Agaricomycetidae</taxon>
        <taxon>Agaricales</taxon>
        <taxon>Marasmiineae</taxon>
        <taxon>Mycenaceae</taxon>
        <taxon>Mycena</taxon>
    </lineage>
</organism>
<dbReference type="GO" id="GO:0003723">
    <property type="term" value="F:RNA binding"/>
    <property type="evidence" value="ECO:0007669"/>
    <property type="project" value="InterPro"/>
</dbReference>
<evidence type="ECO:0000259" key="1">
    <source>
        <dbReference type="SMART" id="SM01376"/>
    </source>
</evidence>
<dbReference type="InterPro" id="IPR008991">
    <property type="entry name" value="Translation_prot_SH3-like_sf"/>
</dbReference>
<feature type="domain" description="Translation initiation factor 5A C-terminal" evidence="1">
    <location>
        <begin position="96"/>
        <end position="162"/>
    </location>
</feature>